<feature type="transmembrane region" description="Helical" evidence="1">
    <location>
        <begin position="100"/>
        <end position="115"/>
    </location>
</feature>
<evidence type="ECO:0000313" key="2">
    <source>
        <dbReference type="EMBL" id="KMT22221.1"/>
    </source>
</evidence>
<reference evidence="2 3" key="1">
    <citation type="submission" date="2015-06" db="EMBL/GenBank/DDBJ databases">
        <title>Draft genome sequence of the purine-degrading Clostridium cylindrosporum HC-1 (DSM 605).</title>
        <authorList>
            <person name="Poehlein A."/>
            <person name="Schiel-Bengelsdorf B."/>
            <person name="Bengelsdorf F."/>
            <person name="Daniel R."/>
            <person name="Duerre P."/>
        </authorList>
    </citation>
    <scope>NUCLEOTIDE SEQUENCE [LARGE SCALE GENOMIC DNA]</scope>
    <source>
        <strain evidence="2 3">DSM 605</strain>
    </source>
</reference>
<keyword evidence="1" id="KW-0812">Transmembrane</keyword>
<keyword evidence="1" id="KW-1133">Transmembrane helix</keyword>
<keyword evidence="1" id="KW-0472">Membrane</keyword>
<proteinExistence type="predicted"/>
<accession>A0A0J8G3E1</accession>
<feature type="transmembrane region" description="Helical" evidence="1">
    <location>
        <begin position="25"/>
        <end position="43"/>
    </location>
</feature>
<evidence type="ECO:0000256" key="1">
    <source>
        <dbReference type="SAM" id="Phobius"/>
    </source>
</evidence>
<dbReference type="Pfam" id="PF16316">
    <property type="entry name" value="DUF4956"/>
    <property type="match status" value="1"/>
</dbReference>
<dbReference type="Proteomes" id="UP000036756">
    <property type="component" value="Unassembled WGS sequence"/>
</dbReference>
<dbReference type="EMBL" id="LFVU01000024">
    <property type="protein sequence ID" value="KMT22221.1"/>
    <property type="molecule type" value="Genomic_DNA"/>
</dbReference>
<name>A0A0J8G3E1_CLOCY</name>
<dbReference type="InterPro" id="IPR032531">
    <property type="entry name" value="DUF4956"/>
</dbReference>
<dbReference type="OrthoDB" id="9803265at2"/>
<gene>
    <name evidence="2" type="ORF">CLCY_4c01940</name>
</gene>
<comment type="caution">
    <text evidence="2">The sequence shown here is derived from an EMBL/GenBank/DDBJ whole genome shotgun (WGS) entry which is preliminary data.</text>
</comment>
<protein>
    <submittedName>
        <fullName evidence="2">Tubulin/FtsZ, GTPase</fullName>
    </submittedName>
</protein>
<keyword evidence="3" id="KW-1185">Reference proteome</keyword>
<dbReference type="AlphaFoldDB" id="A0A0J8G3E1"/>
<dbReference type="PATRIC" id="fig|1121307.3.peg.1850"/>
<organism evidence="2 3">
    <name type="scientific">Clostridium cylindrosporum DSM 605</name>
    <dbReference type="NCBI Taxonomy" id="1121307"/>
    <lineage>
        <taxon>Bacteria</taxon>
        <taxon>Bacillati</taxon>
        <taxon>Bacillota</taxon>
        <taxon>Clostridia</taxon>
        <taxon>Eubacteriales</taxon>
        <taxon>Clostridiaceae</taxon>
        <taxon>Clostridium</taxon>
    </lineage>
</organism>
<evidence type="ECO:0000313" key="3">
    <source>
        <dbReference type="Proteomes" id="UP000036756"/>
    </source>
</evidence>
<dbReference type="RefSeq" id="WP_048570313.1">
    <property type="nucleotide sequence ID" value="NZ_LFVU01000024.1"/>
</dbReference>
<dbReference type="STRING" id="1121307.CLCY_4c01940"/>
<feature type="transmembrane region" description="Helical" evidence="1">
    <location>
        <begin position="55"/>
        <end position="88"/>
    </location>
</feature>
<sequence length="222" mass="24778">MEISMIMQYLIDNEQVYSAVKISKSLFIALVIAIGIYITYRLTYKGVVYSKNFNISLIMITLITAIVIMVIGSNVALSLGMVGALSIVRFRTAIKDPRDTAFIFWGIGVGLSVGTDNIQVAIIGSIFIMVTLFIITLAMKSEDKYLLVIKAERLSEETIMKNIFSSLKNYKMRAKNTTESTLEIVCEIRLKENEDIKLMQLLYSTPGVKTVNIVSQTGEMMG</sequence>